<organism evidence="3 4">
    <name type="scientific">Nicrophorus vespilloides</name>
    <name type="common">Boreal carrion beetle</name>
    <dbReference type="NCBI Taxonomy" id="110193"/>
    <lineage>
        <taxon>Eukaryota</taxon>
        <taxon>Metazoa</taxon>
        <taxon>Ecdysozoa</taxon>
        <taxon>Arthropoda</taxon>
        <taxon>Hexapoda</taxon>
        <taxon>Insecta</taxon>
        <taxon>Pterygota</taxon>
        <taxon>Neoptera</taxon>
        <taxon>Endopterygota</taxon>
        <taxon>Coleoptera</taxon>
        <taxon>Polyphaga</taxon>
        <taxon>Staphyliniformia</taxon>
        <taxon>Silphidae</taxon>
        <taxon>Nicrophorinae</taxon>
        <taxon>Nicrophorus</taxon>
    </lineage>
</organism>
<evidence type="ECO:0000259" key="2">
    <source>
        <dbReference type="Pfam" id="PF06974"/>
    </source>
</evidence>
<accession>A0ABM1MRE1</accession>
<evidence type="ECO:0000256" key="1">
    <source>
        <dbReference type="SAM" id="Phobius"/>
    </source>
</evidence>
<gene>
    <name evidence="4" type="primary">LOC108563078</name>
</gene>
<dbReference type="GeneID" id="108563078"/>
<dbReference type="InterPro" id="IPR045034">
    <property type="entry name" value="O-acyltransferase_WSD1-like"/>
</dbReference>
<feature type="transmembrane region" description="Helical" evidence="1">
    <location>
        <begin position="30"/>
        <end position="56"/>
    </location>
</feature>
<keyword evidence="3" id="KW-1185">Reference proteome</keyword>
<keyword evidence="1" id="KW-0472">Membrane</keyword>
<dbReference type="InterPro" id="IPR009721">
    <property type="entry name" value="O-acyltransferase_WSD1_C"/>
</dbReference>
<dbReference type="RefSeq" id="XP_017777141.1">
    <property type="nucleotide sequence ID" value="XM_017921652.1"/>
</dbReference>
<name>A0ABM1MRE1_NICVS</name>
<reference evidence="4" key="1">
    <citation type="submission" date="2025-08" db="UniProtKB">
        <authorList>
            <consortium name="RefSeq"/>
        </authorList>
    </citation>
    <scope>IDENTIFICATION</scope>
    <source>
        <tissue evidence="4">Whole Larva</tissue>
    </source>
</reference>
<keyword evidence="1" id="KW-0812">Transmembrane</keyword>
<dbReference type="Pfam" id="PF06974">
    <property type="entry name" value="WS_DGAT_C"/>
    <property type="match status" value="1"/>
</dbReference>
<dbReference type="Proteomes" id="UP000695000">
    <property type="component" value="Unplaced"/>
</dbReference>
<evidence type="ECO:0000313" key="4">
    <source>
        <dbReference type="RefSeq" id="XP_017777141.1"/>
    </source>
</evidence>
<evidence type="ECO:0000313" key="3">
    <source>
        <dbReference type="Proteomes" id="UP000695000"/>
    </source>
</evidence>
<proteinExistence type="predicted"/>
<feature type="transmembrane region" description="Helical" evidence="1">
    <location>
        <begin position="6"/>
        <end position="23"/>
    </location>
</feature>
<protein>
    <submittedName>
        <fullName evidence="4">Uncharacterized protein LOC108563078</fullName>
    </submittedName>
</protein>
<dbReference type="PANTHER" id="PTHR31650">
    <property type="entry name" value="O-ACYLTRANSFERASE (WSD1-LIKE) FAMILY PROTEIN"/>
    <property type="match status" value="1"/>
</dbReference>
<keyword evidence="1" id="KW-1133">Transmembrane helix</keyword>
<feature type="domain" description="O-acyltransferase WSD1 C-terminal" evidence="2">
    <location>
        <begin position="366"/>
        <end position="496"/>
    </location>
</feature>
<sequence>MEVLHMPIYTFVFIKVLLMRLSFIKDYKEAIIIVSCLLTVIIAPLALIGFSIFVLYRSLIEWILKRIYGEDYLGIMEGIDSISCICVNCNPFLVALVDFDGELDELKTLLHDQIGQLMKTQHQRLFCLRASFLGYHYFYKYNLKPEDLISVMKHTGVGVMNKRQFSETLSVYDEKPMPMNDRALFQILLCPERIEVDGNKVVPIMYRVHHCVADGKSLLHLFSGVLADNKNGSIKAPQKPIQQVESRKIDVGRAVQFMKDVHIAELPFTQFDDNCLRGLNLVESKHFVWFAESQPVYLQKIKKLRKTLSGVAFLDIINTCLASSLHDHYQKSGKPMPKDVIGGIVLSPETSNSYMTYGSQEFTLQNRFTASGVRLPINIDGETGNKLLTRLRLVKRQYDAIKKAFDVQFSYWVTQNIVSSIPWPFSKWLAYKLQITVGISSLPGCDYFTFFKGHDVKEFILCPPNSPGTGLHIIIYTYGGNLKLSMSVDKSIIPNREDAQEIIDKIVYYVDELTKACEETTNIIL</sequence>
<dbReference type="PANTHER" id="PTHR31650:SF1">
    <property type="entry name" value="WAX ESTER SYNTHASE_DIACYLGLYCEROL ACYLTRANSFERASE 4-RELATED"/>
    <property type="match status" value="1"/>
</dbReference>